<protein>
    <submittedName>
        <fullName evidence="1">Uncharacterized protein</fullName>
    </submittedName>
</protein>
<gene>
    <name evidence="1" type="ORF">IPA_00525</name>
</gene>
<dbReference type="AlphaFoldDB" id="A0A977KAC5"/>
<keyword evidence="2" id="KW-1185">Reference proteome</keyword>
<accession>A0A977KAC5</accession>
<dbReference type="EMBL" id="CP006868">
    <property type="protein sequence ID" value="UXD21987.1"/>
    <property type="molecule type" value="Genomic_DNA"/>
</dbReference>
<organism evidence="1 2">
    <name type="scientific">Ignicoccus pacificus DSM 13166</name>
    <dbReference type="NCBI Taxonomy" id="940294"/>
    <lineage>
        <taxon>Archaea</taxon>
        <taxon>Thermoproteota</taxon>
        <taxon>Thermoprotei</taxon>
        <taxon>Desulfurococcales</taxon>
        <taxon>Desulfurococcaceae</taxon>
        <taxon>Ignicoccus</taxon>
    </lineage>
</organism>
<dbReference type="KEGG" id="ipc:IPA_00525"/>
<sequence length="185" mass="20697">MRSVFLLALVGLVLAQPWAHPGFSATYHQTVKNTGLLALRGKSLDIYVTYEVIRVNGTKVTFRIYGNATIVTTKSTTKTINTTITVNPNWKNVSLPFLTESKFKELLEKAPHNCTGDICTFTLNLTQSLPGHNMLIVFKGYEKIDKNLLILQEAELTTKVYMVKGTTKRLIGTSVSTIELLKYKK</sequence>
<proteinExistence type="predicted"/>
<reference evidence="1" key="1">
    <citation type="submission" date="2013-11" db="EMBL/GenBank/DDBJ databases">
        <title>Comparative genomics of Ignicoccus.</title>
        <authorList>
            <person name="Podar M."/>
        </authorList>
    </citation>
    <scope>NUCLEOTIDE SEQUENCE</scope>
    <source>
        <strain evidence="1">DSM 13166</strain>
    </source>
</reference>
<evidence type="ECO:0000313" key="1">
    <source>
        <dbReference type="EMBL" id="UXD21987.1"/>
    </source>
</evidence>
<dbReference type="Proteomes" id="UP001063698">
    <property type="component" value="Chromosome"/>
</dbReference>
<name>A0A977KAC5_9CREN</name>
<evidence type="ECO:0000313" key="2">
    <source>
        <dbReference type="Proteomes" id="UP001063698"/>
    </source>
</evidence>